<feature type="region of interest" description="Disordered" evidence="7">
    <location>
        <begin position="439"/>
        <end position="472"/>
    </location>
</feature>
<dbReference type="InterPro" id="IPR050743">
    <property type="entry name" value="2-oxoacid_DH_E2_comp"/>
</dbReference>
<dbReference type="EMBL" id="QOIL01000001">
    <property type="protein sequence ID" value="RCG33242.1"/>
    <property type="molecule type" value="Genomic_DNA"/>
</dbReference>
<feature type="domain" description="Lipoyl-binding" evidence="9">
    <location>
        <begin position="16"/>
        <end position="74"/>
    </location>
</feature>
<dbReference type="Gene3D" id="3.30.559.10">
    <property type="entry name" value="Chloramphenicol acetyltransferase-like domain"/>
    <property type="match status" value="1"/>
</dbReference>
<keyword evidence="4 6" id="KW-0450">Lipoyl</keyword>
<dbReference type="CDD" id="cd06849">
    <property type="entry name" value="lipoyl_domain"/>
    <property type="match status" value="1"/>
</dbReference>
<dbReference type="Pfam" id="PF00198">
    <property type="entry name" value="2-oxoacid_dh"/>
    <property type="match status" value="1"/>
</dbReference>
<keyword evidence="5 6" id="KW-0012">Acyltransferase</keyword>
<dbReference type="Gene3D" id="2.40.50.100">
    <property type="match status" value="1"/>
</dbReference>
<dbReference type="PANTHER" id="PTHR43178">
    <property type="entry name" value="DIHYDROLIPOAMIDE ACETYLTRANSFERASE COMPONENT OF PYRUVATE DEHYDROGENASE COMPLEX"/>
    <property type="match status" value="1"/>
</dbReference>
<feature type="region of interest" description="Disordered" evidence="7">
    <location>
        <begin position="165"/>
        <end position="199"/>
    </location>
</feature>
<dbReference type="InterPro" id="IPR011053">
    <property type="entry name" value="Single_hybrid_motif"/>
</dbReference>
<evidence type="ECO:0000256" key="3">
    <source>
        <dbReference type="ARBA" id="ARBA00022679"/>
    </source>
</evidence>
<evidence type="ECO:0000313" key="10">
    <source>
        <dbReference type="EMBL" id="RCG33242.1"/>
    </source>
</evidence>
<comment type="cofactor">
    <cofactor evidence="1 6">
        <name>(R)-lipoate</name>
        <dbReference type="ChEBI" id="CHEBI:83088"/>
    </cofactor>
</comment>
<protein>
    <recommendedName>
        <fullName evidence="6">Dihydrolipoamide acetyltransferase component of pyruvate dehydrogenase complex</fullName>
        <ecNumber evidence="6">2.3.1.-</ecNumber>
    </recommendedName>
</protein>
<dbReference type="InterPro" id="IPR003016">
    <property type="entry name" value="2-oxoA_DH_lipoyl-BS"/>
</dbReference>
<dbReference type="InterPro" id="IPR000089">
    <property type="entry name" value="Biotin_lipoyl"/>
</dbReference>
<evidence type="ECO:0000256" key="1">
    <source>
        <dbReference type="ARBA" id="ARBA00001938"/>
    </source>
</evidence>
<dbReference type="RefSeq" id="WP_114026906.1">
    <property type="nucleotide sequence ID" value="NZ_QOIL01000001.1"/>
</dbReference>
<evidence type="ECO:0000256" key="7">
    <source>
        <dbReference type="SAM" id="MobiDB-lite"/>
    </source>
</evidence>
<dbReference type="AlphaFoldDB" id="A0A367FTX1"/>
<dbReference type="PROSITE" id="PS00189">
    <property type="entry name" value="LIPOYL"/>
    <property type="match status" value="1"/>
</dbReference>
<feature type="domain" description="2-oxoacid dehydrogenase acyltransferase catalytic" evidence="8">
    <location>
        <begin position="207"/>
        <end position="429"/>
    </location>
</feature>
<evidence type="ECO:0000259" key="8">
    <source>
        <dbReference type="Pfam" id="PF00198"/>
    </source>
</evidence>
<gene>
    <name evidence="10" type="ORF">DQ384_02085</name>
</gene>
<dbReference type="InterPro" id="IPR023213">
    <property type="entry name" value="CAT-like_dom_sf"/>
</dbReference>
<organism evidence="10 11">
    <name type="scientific">Sphaerisporangium album</name>
    <dbReference type="NCBI Taxonomy" id="509200"/>
    <lineage>
        <taxon>Bacteria</taxon>
        <taxon>Bacillati</taxon>
        <taxon>Actinomycetota</taxon>
        <taxon>Actinomycetes</taxon>
        <taxon>Streptosporangiales</taxon>
        <taxon>Streptosporangiaceae</taxon>
        <taxon>Sphaerisporangium</taxon>
    </lineage>
</organism>
<evidence type="ECO:0000256" key="5">
    <source>
        <dbReference type="ARBA" id="ARBA00023315"/>
    </source>
</evidence>
<evidence type="ECO:0000256" key="6">
    <source>
        <dbReference type="RuleBase" id="RU003423"/>
    </source>
</evidence>
<dbReference type="PANTHER" id="PTHR43178:SF5">
    <property type="entry name" value="LIPOAMIDE ACYLTRANSFERASE COMPONENT OF BRANCHED-CHAIN ALPHA-KETO ACID DEHYDROGENASE COMPLEX, MITOCHONDRIAL"/>
    <property type="match status" value="1"/>
</dbReference>
<accession>A0A367FTX1</accession>
<feature type="compositionally biased region" description="Basic and acidic residues" evidence="7">
    <location>
        <begin position="115"/>
        <end position="127"/>
    </location>
</feature>
<evidence type="ECO:0000256" key="2">
    <source>
        <dbReference type="ARBA" id="ARBA00007317"/>
    </source>
</evidence>
<dbReference type="GO" id="GO:0016407">
    <property type="term" value="F:acetyltransferase activity"/>
    <property type="evidence" value="ECO:0007669"/>
    <property type="project" value="TreeGrafter"/>
</dbReference>
<dbReference type="OrthoDB" id="3681540at2"/>
<evidence type="ECO:0000259" key="9">
    <source>
        <dbReference type="Pfam" id="PF00364"/>
    </source>
</evidence>
<keyword evidence="3 6" id="KW-0808">Transferase</keyword>
<comment type="caution">
    <text evidence="10">The sequence shown here is derived from an EMBL/GenBank/DDBJ whole genome shotgun (WGS) entry which is preliminary data.</text>
</comment>
<sequence length="508" mass="52374">MIDVHVPKLNNNDARYVLVEWVAEDGAHVRAGDPLAVLETSKATEELVSEGEGLLSHQLLVGGECEPGQVIARLFGTERERNLFAGGGHEPSGPGEPGPARAGEPGGAGTGASPHDARPGSGGHDEPVITGPARALMERLGIGPERVRGLGKKIIRQSDVEALAGAPAPAAESDAYRSSEWSDAYRPSEPSKGYGSSEPYEAGEAGEIITLSRAQQRAAAVVELSHRTIPPAFTVMKVDVGAALAAGRALTKRLRTLVGLPELLVKAVGSVHARFPLFFAAPLDGRAVRGSLAPHVGVTFDVGRGLVIPVVRDAATRSLGDVSRALMGFRLSAMRGGLREQDLLGANIVVTLHNEPGVVLAIPIVFPGHACALSLAAPQREVVPDDAGGFTVKDVVYLGVAFDHRVVNGRDAVMFLDALRAALASPETLATQETDMSPNAIAPEAAPDSPEALSPQEALPSPGIPAPPQVAAVSQAVASPGVPVDADVAVSHEASASRAAHAEDGGTV</sequence>
<evidence type="ECO:0000313" key="11">
    <source>
        <dbReference type="Proteomes" id="UP000253094"/>
    </source>
</evidence>
<reference evidence="10 11" key="1">
    <citation type="submission" date="2018-06" db="EMBL/GenBank/DDBJ databases">
        <title>Sphaerisporangium craniellae sp. nov., isolated from a marine sponge in the South China Sea.</title>
        <authorList>
            <person name="Li L."/>
        </authorList>
    </citation>
    <scope>NUCLEOTIDE SEQUENCE [LARGE SCALE GENOMIC DNA]</scope>
    <source>
        <strain evidence="10 11">CCTCC AA 208026</strain>
    </source>
</reference>
<keyword evidence="11" id="KW-1185">Reference proteome</keyword>
<evidence type="ECO:0000256" key="4">
    <source>
        <dbReference type="ARBA" id="ARBA00022823"/>
    </source>
</evidence>
<dbReference type="EC" id="2.3.1.-" evidence="6"/>
<dbReference type="SUPFAM" id="SSF51230">
    <property type="entry name" value="Single hybrid motif"/>
    <property type="match status" value="1"/>
</dbReference>
<proteinExistence type="inferred from homology"/>
<name>A0A367FTX1_9ACTN</name>
<dbReference type="GO" id="GO:0005737">
    <property type="term" value="C:cytoplasm"/>
    <property type="evidence" value="ECO:0007669"/>
    <property type="project" value="TreeGrafter"/>
</dbReference>
<dbReference type="InterPro" id="IPR001078">
    <property type="entry name" value="2-oxoacid_DH_actylTfrase"/>
</dbReference>
<comment type="similarity">
    <text evidence="2 6">Belongs to the 2-oxoacid dehydrogenase family.</text>
</comment>
<dbReference type="Proteomes" id="UP000253094">
    <property type="component" value="Unassembled WGS sequence"/>
</dbReference>
<dbReference type="GO" id="GO:0031405">
    <property type="term" value="F:lipoic acid binding"/>
    <property type="evidence" value="ECO:0007669"/>
    <property type="project" value="TreeGrafter"/>
</dbReference>
<dbReference type="Pfam" id="PF00364">
    <property type="entry name" value="Biotin_lipoyl"/>
    <property type="match status" value="1"/>
</dbReference>
<feature type="region of interest" description="Disordered" evidence="7">
    <location>
        <begin position="83"/>
        <end position="129"/>
    </location>
</feature>
<dbReference type="SUPFAM" id="SSF52777">
    <property type="entry name" value="CoA-dependent acyltransferases"/>
    <property type="match status" value="1"/>
</dbReference>